<proteinExistence type="inferred from homology"/>
<dbReference type="GO" id="GO:0046872">
    <property type="term" value="F:metal ion binding"/>
    <property type="evidence" value="ECO:0007669"/>
    <property type="project" value="UniProtKB-UniRule"/>
</dbReference>
<comment type="function">
    <text evidence="14 19">Bifunctional enzyme that catalyzes the epimerization of the S- and R-forms of NAD(P)HX and the dehydration of the S-form of NAD(P)HX at the expense of ADP, which is converted to AMP. This allows the repair of both epimers of NAD(P)HX, a damaged form of NAD(P)H that is a result of enzymatic or heat-dependent hydration.</text>
</comment>
<dbReference type="NCBIfam" id="TIGR00197">
    <property type="entry name" value="yjeF_nterm"/>
    <property type="match status" value="1"/>
</dbReference>
<comment type="catalytic activity">
    <reaction evidence="2 18 19">
        <text>(6R)-NADPHX = (6S)-NADPHX</text>
        <dbReference type="Rhea" id="RHEA:32227"/>
        <dbReference type="ChEBI" id="CHEBI:64076"/>
        <dbReference type="ChEBI" id="CHEBI:64077"/>
        <dbReference type="EC" id="5.1.99.6"/>
    </reaction>
</comment>
<evidence type="ECO:0000256" key="19">
    <source>
        <dbReference type="PIRNR" id="PIRNR017184"/>
    </source>
</evidence>
<name>A0A1H2R967_9GAMM</name>
<evidence type="ECO:0000256" key="2">
    <source>
        <dbReference type="ARBA" id="ARBA00000909"/>
    </source>
</evidence>
<dbReference type="InterPro" id="IPR004443">
    <property type="entry name" value="YjeF_N_dom"/>
</dbReference>
<dbReference type="PROSITE" id="PS51385">
    <property type="entry name" value="YJEF_N"/>
    <property type="match status" value="1"/>
</dbReference>
<dbReference type="GO" id="GO:0052855">
    <property type="term" value="F:ADP-dependent NAD(P)H-hydrate dehydratase activity"/>
    <property type="evidence" value="ECO:0007669"/>
    <property type="project" value="UniProtKB-UniRule"/>
</dbReference>
<dbReference type="EMBL" id="FNNI01000001">
    <property type="protein sequence ID" value="SDW16036.1"/>
    <property type="molecule type" value="Genomic_DNA"/>
</dbReference>
<evidence type="ECO:0000256" key="17">
    <source>
        <dbReference type="HAMAP-Rule" id="MF_01965"/>
    </source>
</evidence>
<evidence type="ECO:0000313" key="22">
    <source>
        <dbReference type="EMBL" id="SDW16036.1"/>
    </source>
</evidence>
<keyword evidence="9 18" id="KW-0630">Potassium</keyword>
<comment type="subunit">
    <text evidence="17">Homotetramer.</text>
</comment>
<feature type="binding site" evidence="18">
    <location>
        <position position="142"/>
    </location>
    <ligand>
        <name>(6S)-NADPHX</name>
        <dbReference type="ChEBI" id="CHEBI:64076"/>
    </ligand>
</feature>
<sequence>MSFPASVLYLAEQVRELDRRVIAGDMNGDGFALMKRAGRAAYRALRRRWPQIRRITVFCGAGNNAGDGYVVAALAAADGLGVQLLALRDPESLSGDAARAVTMASEAGVKPAAWHPGSGMEGEVIVDALLGTGLQGDVRSPYEEAIADINGSALPVLAIDIPSGLSADTGVVLGTVVHATLTVTFIADKLGLHTGNAPAYVGEHRLETLDVDASLHTDLAPVAGLLSSSLLPTWLPSRSRDGHKGNYGHVLVVGGAPGFGGAALLASRAAARAGAGKVTLATAPEHVTASLVSCPEVMVHGVRSAGDLERLLNGVDVVAVGPGLGQSAWGQGALQTVRNVDCPLVVDADGLNLLAGASSVTVREDWILTPHPGEAARLLGWRADEVQADRLKAVRCLQETFGGVAVLKGSGSLIAAKHGTWVCPYGNPGMASGGMGDVLTGIVAALVSQGQELERAACLGVMVHALAADKAAREEGERGLLASDLASYARSWLNRSLCESREAS</sequence>
<feature type="binding site" evidence="18">
    <location>
        <position position="64"/>
    </location>
    <ligand>
        <name>K(+)</name>
        <dbReference type="ChEBI" id="CHEBI:29103"/>
    </ligand>
</feature>
<dbReference type="CDD" id="cd01171">
    <property type="entry name" value="YXKO-related"/>
    <property type="match status" value="1"/>
</dbReference>
<evidence type="ECO:0000256" key="8">
    <source>
        <dbReference type="ARBA" id="ARBA00022857"/>
    </source>
</evidence>
<dbReference type="OrthoDB" id="9806925at2"/>
<gene>
    <name evidence="18" type="primary">nnrE</name>
    <name evidence="17" type="synonym">nnrD</name>
    <name evidence="22" type="ORF">SAMN05443545_101261</name>
</gene>
<comment type="similarity">
    <text evidence="18">Belongs to the NnrE/AIBP family.</text>
</comment>
<dbReference type="AlphaFoldDB" id="A0A1H2R967"/>
<dbReference type="HAMAP" id="MF_01966">
    <property type="entry name" value="NADHX_epimerase"/>
    <property type="match status" value="1"/>
</dbReference>
<keyword evidence="7 17" id="KW-0067">ATP-binding</keyword>
<dbReference type="InterPro" id="IPR036652">
    <property type="entry name" value="YjeF_N_dom_sf"/>
</dbReference>
<dbReference type="Proteomes" id="UP000198500">
    <property type="component" value="Unassembled WGS sequence"/>
</dbReference>
<evidence type="ECO:0000256" key="4">
    <source>
        <dbReference type="ARBA" id="ARBA00009524"/>
    </source>
</evidence>
<dbReference type="EC" id="4.2.1.136" evidence="19"/>
<keyword evidence="8 17" id="KW-0521">NADP</keyword>
<organism evidence="22 23">
    <name type="scientific">Aidingimonas halophila</name>
    <dbReference type="NCBI Taxonomy" id="574349"/>
    <lineage>
        <taxon>Bacteria</taxon>
        <taxon>Pseudomonadati</taxon>
        <taxon>Pseudomonadota</taxon>
        <taxon>Gammaproteobacteria</taxon>
        <taxon>Oceanospirillales</taxon>
        <taxon>Halomonadaceae</taxon>
        <taxon>Aidingimonas</taxon>
    </lineage>
</organism>
<evidence type="ECO:0000256" key="18">
    <source>
        <dbReference type="HAMAP-Rule" id="MF_01966"/>
    </source>
</evidence>
<dbReference type="Pfam" id="PF03853">
    <property type="entry name" value="YjeF_N"/>
    <property type="match status" value="1"/>
</dbReference>
<dbReference type="Gene3D" id="3.40.1190.20">
    <property type="match status" value="1"/>
</dbReference>
<dbReference type="HAMAP" id="MF_01965">
    <property type="entry name" value="NADHX_dehydratase"/>
    <property type="match status" value="1"/>
</dbReference>
<evidence type="ECO:0000256" key="10">
    <source>
        <dbReference type="ARBA" id="ARBA00023027"/>
    </source>
</evidence>
<feature type="binding site" evidence="18">
    <location>
        <begin position="131"/>
        <end position="137"/>
    </location>
    <ligand>
        <name>(6S)-NADPHX</name>
        <dbReference type="ChEBI" id="CHEBI:64076"/>
    </ligand>
</feature>
<feature type="binding site" evidence="17">
    <location>
        <position position="323"/>
    </location>
    <ligand>
        <name>(6S)-NADPHX</name>
        <dbReference type="ChEBI" id="CHEBI:64076"/>
    </ligand>
</feature>
<dbReference type="STRING" id="574349.SAMN05443545_101261"/>
<dbReference type="Gene3D" id="3.40.50.10260">
    <property type="entry name" value="YjeF N-terminal domain"/>
    <property type="match status" value="1"/>
</dbReference>
<comment type="function">
    <text evidence="18">Catalyzes the epimerization of the S- and R-forms of NAD(P)HX, a damaged form of NAD(P)H that is a result of enzymatic or heat-dependent hydration. This is a prerequisite for the S-specific NAD(P)H-hydrate dehydratase to allow the repair of both epimers of NAD(P)HX.</text>
</comment>
<feature type="binding site" evidence="17">
    <location>
        <position position="371"/>
    </location>
    <ligand>
        <name>(6S)-NADPHX</name>
        <dbReference type="ChEBI" id="CHEBI:64076"/>
    </ligand>
</feature>
<keyword evidence="13" id="KW-0511">Multifunctional enzyme</keyword>
<evidence type="ECO:0000256" key="14">
    <source>
        <dbReference type="ARBA" id="ARBA00025153"/>
    </source>
</evidence>
<comment type="similarity">
    <text evidence="3 19">In the N-terminal section; belongs to the NnrE/AIBP family.</text>
</comment>
<dbReference type="PANTHER" id="PTHR12592">
    <property type="entry name" value="ATP-DEPENDENT (S)-NAD(P)H-HYDRATE DEHYDRATASE FAMILY MEMBER"/>
    <property type="match status" value="1"/>
</dbReference>
<evidence type="ECO:0000256" key="7">
    <source>
        <dbReference type="ARBA" id="ARBA00022840"/>
    </source>
</evidence>
<evidence type="ECO:0000256" key="12">
    <source>
        <dbReference type="ARBA" id="ARBA00023239"/>
    </source>
</evidence>
<comment type="cofactor">
    <cofactor evidence="18 19">
        <name>K(+)</name>
        <dbReference type="ChEBI" id="CHEBI:29103"/>
    </cofactor>
    <text evidence="18 19">Binds 1 potassium ion per subunit.</text>
</comment>
<comment type="cofactor">
    <cofactor evidence="17">
        <name>Mg(2+)</name>
        <dbReference type="ChEBI" id="CHEBI:18420"/>
    </cofactor>
</comment>
<comment type="caution">
    <text evidence="18">Lacks conserved residue(s) required for the propagation of feature annotation.</text>
</comment>
<comment type="function">
    <text evidence="17">Catalyzes the dehydration of the S-form of NAD(P)HX at the expense of ADP, which is converted to AMP. Together with NAD(P)HX epimerase, which catalyzes the epimerization of the S- and R-forms, the enzyme allows the repair of both epimers of NAD(P)HX, a damaged form of NAD(P)H that is a result of enzymatic or heat-dependent hydration.</text>
</comment>
<feature type="binding site" evidence="17">
    <location>
        <position position="437"/>
    </location>
    <ligand>
        <name>(6S)-NADPHX</name>
        <dbReference type="ChEBI" id="CHEBI:64076"/>
    </ligand>
</feature>
<feature type="domain" description="YjeF C-terminal" evidence="20">
    <location>
        <begin position="227"/>
        <end position="496"/>
    </location>
</feature>
<dbReference type="GO" id="GO:0005524">
    <property type="term" value="F:ATP binding"/>
    <property type="evidence" value="ECO:0007669"/>
    <property type="project" value="UniProtKB-UniRule"/>
</dbReference>
<dbReference type="PIRSF" id="PIRSF017184">
    <property type="entry name" value="Nnr"/>
    <property type="match status" value="1"/>
</dbReference>
<comment type="catalytic activity">
    <reaction evidence="1 18 19">
        <text>(6R)-NADHX = (6S)-NADHX</text>
        <dbReference type="Rhea" id="RHEA:32215"/>
        <dbReference type="ChEBI" id="CHEBI:64074"/>
        <dbReference type="ChEBI" id="CHEBI:64075"/>
        <dbReference type="EC" id="5.1.99.6"/>
    </reaction>
</comment>
<accession>A0A1H2R967</accession>
<dbReference type="InterPro" id="IPR030677">
    <property type="entry name" value="Nnr"/>
</dbReference>
<keyword evidence="10 17" id="KW-0520">NAD</keyword>
<evidence type="ECO:0000256" key="15">
    <source>
        <dbReference type="ARBA" id="ARBA00048238"/>
    </source>
</evidence>
<evidence type="ECO:0000256" key="6">
    <source>
        <dbReference type="ARBA" id="ARBA00022741"/>
    </source>
</evidence>
<evidence type="ECO:0000313" key="23">
    <source>
        <dbReference type="Proteomes" id="UP000198500"/>
    </source>
</evidence>
<dbReference type="NCBIfam" id="TIGR00196">
    <property type="entry name" value="yjeF_cterm"/>
    <property type="match status" value="1"/>
</dbReference>
<dbReference type="GO" id="GO:0110051">
    <property type="term" value="P:metabolite repair"/>
    <property type="evidence" value="ECO:0007669"/>
    <property type="project" value="TreeGrafter"/>
</dbReference>
<keyword evidence="5 18" id="KW-0479">Metal-binding</keyword>
<dbReference type="PROSITE" id="PS01050">
    <property type="entry name" value="YJEF_C_2"/>
    <property type="match status" value="1"/>
</dbReference>
<evidence type="ECO:0000256" key="16">
    <source>
        <dbReference type="ARBA" id="ARBA00049209"/>
    </source>
</evidence>
<dbReference type="InterPro" id="IPR029056">
    <property type="entry name" value="Ribokinase-like"/>
</dbReference>
<keyword evidence="23" id="KW-1185">Reference proteome</keyword>
<evidence type="ECO:0000256" key="1">
    <source>
        <dbReference type="ARBA" id="ARBA00000013"/>
    </source>
</evidence>
<feature type="domain" description="YjeF N-terminal" evidence="21">
    <location>
        <begin position="14"/>
        <end position="217"/>
    </location>
</feature>
<dbReference type="Pfam" id="PF01256">
    <property type="entry name" value="Carb_kinase"/>
    <property type="match status" value="1"/>
</dbReference>
<dbReference type="PROSITE" id="PS51383">
    <property type="entry name" value="YJEF_C_3"/>
    <property type="match status" value="1"/>
</dbReference>
<evidence type="ECO:0000256" key="3">
    <source>
        <dbReference type="ARBA" id="ARBA00006001"/>
    </source>
</evidence>
<comment type="catalytic activity">
    <reaction evidence="15 17 19">
        <text>(6S)-NADHX + ADP = AMP + phosphate + NADH + H(+)</text>
        <dbReference type="Rhea" id="RHEA:32223"/>
        <dbReference type="ChEBI" id="CHEBI:15378"/>
        <dbReference type="ChEBI" id="CHEBI:43474"/>
        <dbReference type="ChEBI" id="CHEBI:57945"/>
        <dbReference type="ChEBI" id="CHEBI:64074"/>
        <dbReference type="ChEBI" id="CHEBI:456215"/>
        <dbReference type="ChEBI" id="CHEBI:456216"/>
        <dbReference type="EC" id="4.2.1.136"/>
    </reaction>
</comment>
<evidence type="ECO:0000256" key="9">
    <source>
        <dbReference type="ARBA" id="ARBA00022958"/>
    </source>
</evidence>
<dbReference type="GO" id="GO:0052856">
    <property type="term" value="F:NAD(P)HX epimerase activity"/>
    <property type="evidence" value="ECO:0007669"/>
    <property type="project" value="UniProtKB-UniRule"/>
</dbReference>
<evidence type="ECO:0000256" key="11">
    <source>
        <dbReference type="ARBA" id="ARBA00023235"/>
    </source>
</evidence>
<evidence type="ECO:0000256" key="5">
    <source>
        <dbReference type="ARBA" id="ARBA00022723"/>
    </source>
</evidence>
<keyword evidence="11 18" id="KW-0413">Isomerase</keyword>
<keyword evidence="12 17" id="KW-0456">Lyase</keyword>
<feature type="binding site" evidence="18">
    <location>
        <position position="163"/>
    </location>
    <ligand>
        <name>K(+)</name>
        <dbReference type="ChEBI" id="CHEBI:29103"/>
    </ligand>
</feature>
<dbReference type="RefSeq" id="WP_092567684.1">
    <property type="nucleotide sequence ID" value="NZ_BMXH01000001.1"/>
</dbReference>
<keyword evidence="6 17" id="KW-0547">Nucleotide-binding</keyword>
<dbReference type="PANTHER" id="PTHR12592:SF0">
    <property type="entry name" value="ATP-DEPENDENT (S)-NAD(P)H-HYDRATE DEHYDRATASE"/>
    <property type="match status" value="1"/>
</dbReference>
<dbReference type="InterPro" id="IPR017953">
    <property type="entry name" value="Carbohydrate_kinase_pred_CS"/>
</dbReference>
<dbReference type="EC" id="5.1.99.6" evidence="19"/>
<feature type="binding site" evidence="18">
    <location>
        <position position="127"/>
    </location>
    <ligand>
        <name>K(+)</name>
        <dbReference type="ChEBI" id="CHEBI:29103"/>
    </ligand>
</feature>
<dbReference type="SUPFAM" id="SSF64153">
    <property type="entry name" value="YjeF N-terminal domain-like"/>
    <property type="match status" value="1"/>
</dbReference>
<reference evidence="22 23" key="1">
    <citation type="submission" date="2016-10" db="EMBL/GenBank/DDBJ databases">
        <authorList>
            <person name="de Groot N.N."/>
        </authorList>
    </citation>
    <scope>NUCLEOTIDE SEQUENCE [LARGE SCALE GENOMIC DNA]</scope>
    <source>
        <strain evidence="22 23">DSM 19219</strain>
    </source>
</reference>
<feature type="binding site" evidence="17">
    <location>
        <position position="262"/>
    </location>
    <ligand>
        <name>(6S)-NADPHX</name>
        <dbReference type="ChEBI" id="CHEBI:64076"/>
    </ligand>
</feature>
<dbReference type="SUPFAM" id="SSF53613">
    <property type="entry name" value="Ribokinase-like"/>
    <property type="match status" value="1"/>
</dbReference>
<evidence type="ECO:0000259" key="21">
    <source>
        <dbReference type="PROSITE" id="PS51385"/>
    </source>
</evidence>
<feature type="binding site" evidence="17">
    <location>
        <begin position="408"/>
        <end position="412"/>
    </location>
    <ligand>
        <name>AMP</name>
        <dbReference type="ChEBI" id="CHEBI:456215"/>
    </ligand>
</feature>
<dbReference type="InterPro" id="IPR000631">
    <property type="entry name" value="CARKD"/>
</dbReference>
<comment type="catalytic activity">
    <reaction evidence="16 17 19">
        <text>(6S)-NADPHX + ADP = AMP + phosphate + NADPH + H(+)</text>
        <dbReference type="Rhea" id="RHEA:32235"/>
        <dbReference type="ChEBI" id="CHEBI:15378"/>
        <dbReference type="ChEBI" id="CHEBI:43474"/>
        <dbReference type="ChEBI" id="CHEBI:57783"/>
        <dbReference type="ChEBI" id="CHEBI:64076"/>
        <dbReference type="ChEBI" id="CHEBI:456215"/>
        <dbReference type="ChEBI" id="CHEBI:456216"/>
        <dbReference type="EC" id="4.2.1.136"/>
    </reaction>
</comment>
<feature type="binding site" evidence="17">
    <location>
        <position position="436"/>
    </location>
    <ligand>
        <name>AMP</name>
        <dbReference type="ChEBI" id="CHEBI:456215"/>
    </ligand>
</feature>
<comment type="similarity">
    <text evidence="17">Belongs to the NnrD/CARKD family.</text>
</comment>
<evidence type="ECO:0000256" key="13">
    <source>
        <dbReference type="ARBA" id="ARBA00023268"/>
    </source>
</evidence>
<dbReference type="GO" id="GO:0046496">
    <property type="term" value="P:nicotinamide nucleotide metabolic process"/>
    <property type="evidence" value="ECO:0007669"/>
    <property type="project" value="UniProtKB-UniRule"/>
</dbReference>
<comment type="similarity">
    <text evidence="4 19">In the C-terminal section; belongs to the NnrD/CARKD family.</text>
</comment>
<protein>
    <recommendedName>
        <fullName evidence="19">Bifunctional NAD(P)H-hydrate repair enzyme</fullName>
    </recommendedName>
    <alternativeName>
        <fullName evidence="19">Nicotinamide nucleotide repair protein</fullName>
    </alternativeName>
    <domain>
        <recommendedName>
            <fullName evidence="19">ADP-dependent (S)-NAD(P)H-hydrate dehydratase</fullName>
            <ecNumber evidence="19">4.2.1.136</ecNumber>
        </recommendedName>
        <alternativeName>
            <fullName evidence="19">ADP-dependent NAD(P)HX dehydratase</fullName>
        </alternativeName>
    </domain>
    <domain>
        <recommendedName>
            <fullName evidence="19">NAD(P)H-hydrate epimerase</fullName>
            <ecNumber evidence="19">5.1.99.6</ecNumber>
        </recommendedName>
    </domain>
</protein>
<evidence type="ECO:0000259" key="20">
    <source>
        <dbReference type="PROSITE" id="PS51383"/>
    </source>
</evidence>
<feature type="binding site" evidence="18">
    <location>
        <position position="160"/>
    </location>
    <ligand>
        <name>(6S)-NADPHX</name>
        <dbReference type="ChEBI" id="CHEBI:64076"/>
    </ligand>
</feature>